<dbReference type="NCBIfam" id="NF009239">
    <property type="entry name" value="PRK12595.1"/>
    <property type="match status" value="1"/>
</dbReference>
<dbReference type="NCBIfam" id="TIGR01361">
    <property type="entry name" value="DAHP_synth_Bsub"/>
    <property type="match status" value="1"/>
</dbReference>
<dbReference type="PANTHER" id="PTHR43018:SF1">
    <property type="entry name" value="PROTEIN AROA(G)"/>
    <property type="match status" value="1"/>
</dbReference>
<keyword evidence="1" id="KW-0808">Transferase</keyword>
<evidence type="ECO:0000313" key="3">
    <source>
        <dbReference type="EMBL" id="UOQ42600.1"/>
    </source>
</evidence>
<evidence type="ECO:0000259" key="2">
    <source>
        <dbReference type="Pfam" id="PF00793"/>
    </source>
</evidence>
<keyword evidence="4" id="KW-1185">Reference proteome</keyword>
<dbReference type="Gene3D" id="3.20.20.70">
    <property type="entry name" value="Aldolase class I"/>
    <property type="match status" value="1"/>
</dbReference>
<dbReference type="Pfam" id="PF00793">
    <property type="entry name" value="DAHP_synth_1"/>
    <property type="match status" value="1"/>
</dbReference>
<accession>A0ABY4EDS2</accession>
<reference evidence="3 4" key="1">
    <citation type="submission" date="2022-04" db="EMBL/GenBank/DDBJ databases">
        <title>Halobacillus sp. isolated from saltern.</title>
        <authorList>
            <person name="Won M."/>
            <person name="Lee C.-M."/>
            <person name="Woen H.-Y."/>
            <person name="Kwon S.-W."/>
        </authorList>
    </citation>
    <scope>NUCLEOTIDE SEQUENCE [LARGE SCALE GENOMIC DNA]</scope>
    <source>
        <strain evidence="3 4">SSBR10-3</strain>
    </source>
</reference>
<dbReference type="InterPro" id="IPR013785">
    <property type="entry name" value="Aldolase_TIM"/>
</dbReference>
<dbReference type="InterPro" id="IPR052899">
    <property type="entry name" value="Class-I_DAHP_synthase"/>
</dbReference>
<evidence type="ECO:0000313" key="4">
    <source>
        <dbReference type="Proteomes" id="UP000831787"/>
    </source>
</evidence>
<dbReference type="EMBL" id="CP095073">
    <property type="protein sequence ID" value="UOQ42600.1"/>
    <property type="molecule type" value="Genomic_DNA"/>
</dbReference>
<organism evidence="3 4">
    <name type="scientific">Halobacillus salinarum</name>
    <dbReference type="NCBI Taxonomy" id="2932257"/>
    <lineage>
        <taxon>Bacteria</taxon>
        <taxon>Bacillati</taxon>
        <taxon>Bacillota</taxon>
        <taxon>Bacilli</taxon>
        <taxon>Bacillales</taxon>
        <taxon>Bacillaceae</taxon>
        <taxon>Halobacillus</taxon>
    </lineage>
</organism>
<dbReference type="InterPro" id="IPR006218">
    <property type="entry name" value="DAHP1/KDSA"/>
</dbReference>
<name>A0ABY4EDS2_9BACI</name>
<dbReference type="PANTHER" id="PTHR43018">
    <property type="entry name" value="PHOSPHO-2-DEHYDRO-3-DEOXYHEPTONATE ALDOLASE"/>
    <property type="match status" value="1"/>
</dbReference>
<dbReference type="SUPFAM" id="SSF51569">
    <property type="entry name" value="Aldolase"/>
    <property type="match status" value="1"/>
</dbReference>
<dbReference type="InterPro" id="IPR006268">
    <property type="entry name" value="DAHP_syn_2"/>
</dbReference>
<protein>
    <submittedName>
        <fullName evidence="3">Bifunctional 3-deoxy-7-phosphoheptulonate synthase/chorismate mutase</fullName>
    </submittedName>
</protein>
<dbReference type="Proteomes" id="UP000831787">
    <property type="component" value="Chromosome"/>
</dbReference>
<sequence>MPAERNPKDELVNINHELAFLLRKRSELLDAQSAEECKRRMKEAASIFDGDTYDALQALLKDIEKMQSNTIKTHSLLYSRKSQRKQTVVDVNGNLIGDGNCHFIMGPCSVESVEQVNQTASEMKKRGLQLLRGGAFKPRTSPYDFQGLGMEGLRSLSKTARDHQMAVVTEIMSPSQLEEAYDLLDVIQIGARNMQNFELLKAVGRTGKPVLLKRGLAATIKEFMLAAEYILREGNNHVILCERGIRTFGTETRNTLDISSVPILKQETHLPVIVDVAHSTGRKDLFIPAAKAAVAIGADGVMAEVHPNPVSALSDAGQQMNHQEFHDFMDAMEHFLTPKTLAAIHQ</sequence>
<evidence type="ECO:0000256" key="1">
    <source>
        <dbReference type="ARBA" id="ARBA00022679"/>
    </source>
</evidence>
<dbReference type="NCBIfam" id="NF006421">
    <property type="entry name" value="PRK08673.1"/>
    <property type="match status" value="1"/>
</dbReference>
<proteinExistence type="predicted"/>
<gene>
    <name evidence="3" type="ORF">MUN89_11480</name>
</gene>
<feature type="domain" description="DAHP synthetase I/KDSA" evidence="2">
    <location>
        <begin position="93"/>
        <end position="332"/>
    </location>
</feature>